<dbReference type="PRINTS" id="PR00420">
    <property type="entry name" value="RNGMNOXGNASE"/>
</dbReference>
<accession>A0ABS9TFW3</accession>
<sequence>MPISRPLSPARMFADLVGTTTPAPERPLLKRVVVMGGSVAGLLAARALSGAAAEVVIVERDELGQGAEARHGVPHGQQVHALLAAGRMQLDRWFPGFSDACVAEGAFVAPPADLRPALTGRNRRLRSVHPGIMSASRPFLEAMIRRRVLALPAVTVLTGRATGLELVGETVTGVRVEVDGVERVEQADLVVDATGRSSRLGEWLEKAGWERPELVRLPIALTYATGYFAPSDQPPEPPITLLRDLPGRTNVAVYGPIEGERFIVMLSGYGEDRPATTIDDFRAQIRDDLPEQFTRAAAGEPLGPIRLYHMGDSRRREFASAYRFPARLVAVGDAVASFNPTYGQGISSAALHAVCLESFLATQPDLDAPAHGFFERQRLVVDAAWRMSTIMDELRVGIPLHHTMQERIARLLTRFVLTAAPLDTTVEATATAAGFMLVHPDALLSPPVITRAAVAHGRDAACRVQATARQGLGWLTERVNELRGRDRVPDEAT</sequence>
<organism evidence="1 2">
    <name type="scientific">Pseudonocardia alaniniphila</name>
    <dbReference type="NCBI Taxonomy" id="75291"/>
    <lineage>
        <taxon>Bacteria</taxon>
        <taxon>Bacillati</taxon>
        <taxon>Actinomycetota</taxon>
        <taxon>Actinomycetes</taxon>
        <taxon>Pseudonocardiales</taxon>
        <taxon>Pseudonocardiaceae</taxon>
        <taxon>Pseudonocardia</taxon>
    </lineage>
</organism>
<dbReference type="PANTHER" id="PTHR43422:SF3">
    <property type="entry name" value="THIAMINE THIAZOLE SYNTHASE"/>
    <property type="match status" value="1"/>
</dbReference>
<protein>
    <recommendedName>
        <fullName evidence="3">2-polyprenyl-6-methoxyphenol hydroxylase-like FAD-dependent oxidoreductase</fullName>
    </recommendedName>
</protein>
<dbReference type="InterPro" id="IPR036188">
    <property type="entry name" value="FAD/NAD-bd_sf"/>
</dbReference>
<keyword evidence="2" id="KW-1185">Reference proteome</keyword>
<dbReference type="RefSeq" id="WP_241037820.1">
    <property type="nucleotide sequence ID" value="NZ_BAAAJF010000005.1"/>
</dbReference>
<comment type="caution">
    <text evidence="1">The sequence shown here is derived from an EMBL/GenBank/DDBJ whole genome shotgun (WGS) entry which is preliminary data.</text>
</comment>
<dbReference type="Gene3D" id="3.50.50.60">
    <property type="entry name" value="FAD/NAD(P)-binding domain"/>
    <property type="match status" value="1"/>
</dbReference>
<dbReference type="Proteomes" id="UP001299970">
    <property type="component" value="Unassembled WGS sequence"/>
</dbReference>
<evidence type="ECO:0008006" key="3">
    <source>
        <dbReference type="Google" id="ProtNLM"/>
    </source>
</evidence>
<name>A0ABS9TFW3_9PSEU</name>
<evidence type="ECO:0000313" key="1">
    <source>
        <dbReference type="EMBL" id="MCH6167430.1"/>
    </source>
</evidence>
<dbReference type="PANTHER" id="PTHR43422">
    <property type="entry name" value="THIAMINE THIAZOLE SYNTHASE"/>
    <property type="match status" value="1"/>
</dbReference>
<dbReference type="EMBL" id="JAKXMK010000013">
    <property type="protein sequence ID" value="MCH6167430.1"/>
    <property type="molecule type" value="Genomic_DNA"/>
</dbReference>
<proteinExistence type="predicted"/>
<gene>
    <name evidence="1" type="ORF">MMF94_17225</name>
</gene>
<reference evidence="1 2" key="1">
    <citation type="submission" date="2022-03" db="EMBL/GenBank/DDBJ databases">
        <title>Pseudonocardia alaer sp. nov., a novel actinomycete isolated from reed forest soil.</title>
        <authorList>
            <person name="Wang L."/>
        </authorList>
    </citation>
    <scope>NUCLEOTIDE SEQUENCE [LARGE SCALE GENOMIC DNA]</scope>
    <source>
        <strain evidence="1 2">Y-16303</strain>
    </source>
</reference>
<dbReference type="SUPFAM" id="SSF51905">
    <property type="entry name" value="FAD/NAD(P)-binding domain"/>
    <property type="match status" value="1"/>
</dbReference>
<evidence type="ECO:0000313" key="2">
    <source>
        <dbReference type="Proteomes" id="UP001299970"/>
    </source>
</evidence>